<name>A0A1F4ZB64_9BACT</name>
<proteinExistence type="predicted"/>
<organism evidence="1 2">
    <name type="scientific">Candidatus Amesbacteria bacterium RIFCSPLOWO2_01_FULL_48_25</name>
    <dbReference type="NCBI Taxonomy" id="1797259"/>
    <lineage>
        <taxon>Bacteria</taxon>
        <taxon>Candidatus Amesiibacteriota</taxon>
    </lineage>
</organism>
<evidence type="ECO:0000313" key="2">
    <source>
        <dbReference type="Proteomes" id="UP000177080"/>
    </source>
</evidence>
<dbReference type="AlphaFoldDB" id="A0A1F4ZB64"/>
<protein>
    <submittedName>
        <fullName evidence="1">Uncharacterized protein</fullName>
    </submittedName>
</protein>
<gene>
    <name evidence="1" type="ORF">A2989_02870</name>
</gene>
<accession>A0A1F4ZB64</accession>
<sequence>MQRGVYPQNEPLPHEVLPPTQTHLSDSFLISKKGCLFSKIKYHPIFFGKITIFQLVKYLFSMANLSLSN</sequence>
<dbReference type="STRING" id="1797259.A2989_02870"/>
<dbReference type="Proteomes" id="UP000177080">
    <property type="component" value="Unassembled WGS sequence"/>
</dbReference>
<dbReference type="EMBL" id="MEXN01000005">
    <property type="protein sequence ID" value="OGD03600.1"/>
    <property type="molecule type" value="Genomic_DNA"/>
</dbReference>
<reference evidence="1 2" key="1">
    <citation type="journal article" date="2016" name="Nat. Commun.">
        <title>Thousands of microbial genomes shed light on interconnected biogeochemical processes in an aquifer system.</title>
        <authorList>
            <person name="Anantharaman K."/>
            <person name="Brown C.T."/>
            <person name="Hug L.A."/>
            <person name="Sharon I."/>
            <person name="Castelle C.J."/>
            <person name="Probst A.J."/>
            <person name="Thomas B.C."/>
            <person name="Singh A."/>
            <person name="Wilkins M.J."/>
            <person name="Karaoz U."/>
            <person name="Brodie E.L."/>
            <person name="Williams K.H."/>
            <person name="Hubbard S.S."/>
            <person name="Banfield J.F."/>
        </authorList>
    </citation>
    <scope>NUCLEOTIDE SEQUENCE [LARGE SCALE GENOMIC DNA]</scope>
</reference>
<comment type="caution">
    <text evidence="1">The sequence shown here is derived from an EMBL/GenBank/DDBJ whole genome shotgun (WGS) entry which is preliminary data.</text>
</comment>
<evidence type="ECO:0000313" key="1">
    <source>
        <dbReference type="EMBL" id="OGD03600.1"/>
    </source>
</evidence>